<dbReference type="PROSITE" id="PS51379">
    <property type="entry name" value="4FE4S_FER_2"/>
    <property type="match status" value="2"/>
</dbReference>
<dbReference type="EMBL" id="NRSH01000095">
    <property type="protein sequence ID" value="MBK1727072.1"/>
    <property type="molecule type" value="Genomic_DNA"/>
</dbReference>
<dbReference type="PANTHER" id="PTHR43100">
    <property type="entry name" value="GLUTAMATE SYNTHASE [NADPH] SMALL CHAIN"/>
    <property type="match status" value="1"/>
</dbReference>
<evidence type="ECO:0000259" key="4">
    <source>
        <dbReference type="PROSITE" id="PS51379"/>
    </source>
</evidence>
<evidence type="ECO:0000313" key="5">
    <source>
        <dbReference type="EMBL" id="MBK1727072.1"/>
    </source>
</evidence>
<dbReference type="PROSITE" id="PS00198">
    <property type="entry name" value="4FE4S_FER_1"/>
    <property type="match status" value="1"/>
</dbReference>
<feature type="domain" description="4Fe-4S ferredoxin-type" evidence="4">
    <location>
        <begin position="618"/>
        <end position="647"/>
    </location>
</feature>
<dbReference type="PANTHER" id="PTHR43100:SF1">
    <property type="entry name" value="GLUTAMATE SYNTHASE [NADPH] SMALL CHAIN"/>
    <property type="match status" value="1"/>
</dbReference>
<keyword evidence="6" id="KW-1185">Reference proteome</keyword>
<dbReference type="Gene3D" id="3.50.50.60">
    <property type="entry name" value="FAD/NAD(P)-binding domain"/>
    <property type="match status" value="2"/>
</dbReference>
<dbReference type="RefSeq" id="WP_200259598.1">
    <property type="nucleotide sequence ID" value="NZ_NRSH01000095.1"/>
</dbReference>
<feature type="domain" description="4Fe-4S ferredoxin-type" evidence="4">
    <location>
        <begin position="582"/>
        <end position="611"/>
    </location>
</feature>
<evidence type="ECO:0000313" key="6">
    <source>
        <dbReference type="Proteomes" id="UP000738126"/>
    </source>
</evidence>
<protein>
    <submittedName>
        <fullName evidence="5">Glutamate synthase</fullName>
    </submittedName>
</protein>
<dbReference type="InterPro" id="IPR017900">
    <property type="entry name" value="4Fe4S_Fe_S_CS"/>
</dbReference>
<dbReference type="Pfam" id="PF14691">
    <property type="entry name" value="Fer4_20"/>
    <property type="match status" value="1"/>
</dbReference>
<dbReference type="InterPro" id="IPR028261">
    <property type="entry name" value="DPD_II"/>
</dbReference>
<dbReference type="SUPFAM" id="SSF54862">
    <property type="entry name" value="4Fe-4S ferredoxins"/>
    <property type="match status" value="1"/>
</dbReference>
<evidence type="ECO:0000256" key="1">
    <source>
        <dbReference type="ARBA" id="ARBA00022723"/>
    </source>
</evidence>
<dbReference type="Proteomes" id="UP000738126">
    <property type="component" value="Unassembled WGS sequence"/>
</dbReference>
<dbReference type="InterPro" id="IPR017896">
    <property type="entry name" value="4Fe4S_Fe-S-bd"/>
</dbReference>
<keyword evidence="2" id="KW-0408">Iron</keyword>
<dbReference type="NCBIfam" id="NF009410">
    <property type="entry name" value="PRK12771.1"/>
    <property type="match status" value="1"/>
</dbReference>
<comment type="caution">
    <text evidence="5">The sequence shown here is derived from an EMBL/GenBank/DDBJ whole genome shotgun (WGS) entry which is preliminary data.</text>
</comment>
<dbReference type="PRINTS" id="PR00419">
    <property type="entry name" value="ADXRDTASE"/>
</dbReference>
<dbReference type="SUPFAM" id="SSF51971">
    <property type="entry name" value="Nucleotide-binding domain"/>
    <property type="match status" value="1"/>
</dbReference>
<dbReference type="Gene3D" id="3.30.70.20">
    <property type="match status" value="1"/>
</dbReference>
<dbReference type="Gene3D" id="1.10.1060.10">
    <property type="entry name" value="Alpha-helical ferredoxin"/>
    <property type="match status" value="1"/>
</dbReference>
<dbReference type="Pfam" id="PF12838">
    <property type="entry name" value="Fer4_7"/>
    <property type="match status" value="1"/>
</dbReference>
<organism evidence="5 6">
    <name type="scientific">Halorhodospira neutriphila</name>
    <dbReference type="NCBI Taxonomy" id="168379"/>
    <lineage>
        <taxon>Bacteria</taxon>
        <taxon>Pseudomonadati</taxon>
        <taxon>Pseudomonadota</taxon>
        <taxon>Gammaproteobacteria</taxon>
        <taxon>Chromatiales</taxon>
        <taxon>Ectothiorhodospiraceae</taxon>
        <taxon>Halorhodospira</taxon>
    </lineage>
</organism>
<dbReference type="InterPro" id="IPR023753">
    <property type="entry name" value="FAD/NAD-binding_dom"/>
</dbReference>
<evidence type="ECO:0000256" key="2">
    <source>
        <dbReference type="ARBA" id="ARBA00023004"/>
    </source>
</evidence>
<keyword evidence="3" id="KW-0411">Iron-sulfur</keyword>
<dbReference type="Pfam" id="PF07992">
    <property type="entry name" value="Pyr_redox_2"/>
    <property type="match status" value="1"/>
</dbReference>
<keyword evidence="1" id="KW-0479">Metal-binding</keyword>
<proteinExistence type="predicted"/>
<dbReference type="InterPro" id="IPR051394">
    <property type="entry name" value="Glutamate_Synthase"/>
</dbReference>
<dbReference type="InterPro" id="IPR036188">
    <property type="entry name" value="FAD/NAD-bd_sf"/>
</dbReference>
<dbReference type="InterPro" id="IPR009051">
    <property type="entry name" value="Helical_ferredxn"/>
</dbReference>
<sequence>MASNAESMPYTFRRYREGDDRPRSWHERIFEADTSHKCPTYVHRTPPCQANCPAGEEIRGWLHIARGLDKPPEGEAWQAHAFRRLAEANPFPAVMGRVCPAPCQQGCNRRVVDDHIAINAVEHAIGDFARDHGLGLGEPGPDTGRRVAVIGGGPAGLAAAYQLRKRGHRCTLFEAQPELGGMMRYGIPGYRVPREVLDAEIERILALGVEVRTECQAGRDVALEAIEAEHDAVLWALGTHEGRPLPLEGWDETPNCLTGIEFLRAFNEGRLAAVSDRILVIGGGDTSIDVASVARRLGYSTELPDEGRPEHAVLGYTAHDAASLAVREGAEVTLTSLFPRAEMTASEQEIEDALREGVSLRDGVMPVAIERDPDTGRAQALRFAECRMAGEQPQPVEGTEFRVETDLVIAAIGQRGNLEGLEALDNGHGFIQADKRYQIPDRPGHFAAGDILRPHLLSTAIGQADTAVRGIDAYLERGAPGAPPKVNVHHFRLLDALRRAGRAPEAYEPAPVRGTDHAAFAVHNFEDRGAAEVIRHDRLYLGHFTPSAHAERERRRVDREGVIGDFAERLQPLSAGQVQEEARLCMSCGMCFECDNCLIYCPQDAVQRVPRGERAIGRYVQTDYSRCVGCHICHDVCPTGYIEMGLGE</sequence>
<name>A0ABS1E7H3_9GAMM</name>
<accession>A0ABS1E7H3</accession>
<evidence type="ECO:0000256" key="3">
    <source>
        <dbReference type="ARBA" id="ARBA00023014"/>
    </source>
</evidence>
<reference evidence="5 6" key="1">
    <citation type="journal article" date="2020" name="Microorganisms">
        <title>Osmotic Adaptation and Compatible Solute Biosynthesis of Phototrophic Bacteria as Revealed from Genome Analyses.</title>
        <authorList>
            <person name="Imhoff J.F."/>
            <person name="Rahn T."/>
            <person name="Kunzel S."/>
            <person name="Keller A."/>
            <person name="Neulinger S.C."/>
        </authorList>
    </citation>
    <scope>NUCLEOTIDE SEQUENCE [LARGE SCALE GENOMIC DNA]</scope>
    <source>
        <strain evidence="5 6">DSM 15116</strain>
    </source>
</reference>
<gene>
    <name evidence="5" type="ORF">CKO13_08565</name>
</gene>